<feature type="transmembrane region" description="Helical" evidence="7">
    <location>
        <begin position="671"/>
        <end position="696"/>
    </location>
</feature>
<evidence type="ECO:0000259" key="8">
    <source>
        <dbReference type="PROSITE" id="PS50850"/>
    </source>
</evidence>
<dbReference type="GO" id="GO:0022857">
    <property type="term" value="F:transmembrane transporter activity"/>
    <property type="evidence" value="ECO:0007669"/>
    <property type="project" value="InterPro"/>
</dbReference>
<feature type="transmembrane region" description="Helical" evidence="7">
    <location>
        <begin position="121"/>
        <end position="140"/>
    </location>
</feature>
<reference evidence="9" key="1">
    <citation type="journal article" date="2022" name="Proc. Natl. Acad. Sci. U.S.A.">
        <title>Life cycle and functional genomics of the unicellular red alga Galdieria for elucidating algal and plant evolution and industrial use.</title>
        <authorList>
            <person name="Hirooka S."/>
            <person name="Itabashi T."/>
            <person name="Ichinose T.M."/>
            <person name="Onuma R."/>
            <person name="Fujiwara T."/>
            <person name="Yamashita S."/>
            <person name="Jong L.W."/>
            <person name="Tomita R."/>
            <person name="Iwane A.H."/>
            <person name="Miyagishima S.Y."/>
        </authorList>
    </citation>
    <scope>NUCLEOTIDE SEQUENCE</scope>
    <source>
        <strain evidence="9">NBRC 102759</strain>
    </source>
</reference>
<feature type="region of interest" description="Disordered" evidence="6">
    <location>
        <begin position="333"/>
        <end position="354"/>
    </location>
</feature>
<sequence length="778" mass="85659">MTSVLPPKYPSTEPTQPPPPSPPVPESPTKATYCGEPTKPTPLPTLRLVILGLAVLADAFSVTIVYPFAPFLVRDLMHIPDWRQNEVGYYSGLIASCFTLGSMFGSPLWGALSDQVGRRPVILIGLVGDFFFINLFGMASNIATALIFRFLHGLSSGNIAVAKTYLADITDSSNESTAFGLIGLTFGVGVVIGPVIGGFLSRPSVHFPQYFPPGSFFDRFPYLLPCLLVSVYVFVDLIFAFFFLNESRKRTLVDKKEEPVEYSYGIIEESYPGQEQGGVTLGTTVADDIVSIAPSDYSSVRDQERMYVDRNLLETFERQAGVTPRMSQSLFSSIPSTIHEDSENSLRTPLLGTERTRSFLGGSLSARSIRSRRGRERREWDEHSLWSSRGSYTENRGPLLTEAIMEPDEEELDPRSKALSSSQQSFSRSLDRSIPEKEEEYEEDESNDLEGKNNQVQITVEDEGWLYSDDYVKSRGNSSWTSQRKGSESSSFMTYGLSGSFGAATANILSPSLRPRAPRIVDRLKLDDGDGRSAIQESVIEEISLFSPDEEGTILPEPTSATIENKTFRLVLIIAVLISFTLLAGDEVIPVWASTQPPFGGLGFSSTDIGSIQALGGVTTILVALYIFPYIARRLGVVNTMRLGLLIGSINYLLPAVIVSFGWSRKDTMSWIFYALFDIFLAFFEQCCWAGIALIVKNSVHPSSVGMALGLAQGLQSAGFAAGPVIGGSLFAFAISLDLPSPLSYGRSFFYLESALLLFIYFVTESLPPWPWKVEYYK</sequence>
<feature type="transmembrane region" description="Helical" evidence="7">
    <location>
        <begin position="89"/>
        <end position="109"/>
    </location>
</feature>
<evidence type="ECO:0000256" key="6">
    <source>
        <dbReference type="SAM" id="MobiDB-lite"/>
    </source>
</evidence>
<evidence type="ECO:0000256" key="2">
    <source>
        <dbReference type="ARBA" id="ARBA00022448"/>
    </source>
</evidence>
<evidence type="ECO:0000256" key="7">
    <source>
        <dbReference type="SAM" id="Phobius"/>
    </source>
</evidence>
<dbReference type="PANTHER" id="PTHR23504:SF15">
    <property type="entry name" value="MAJOR FACILITATOR SUPERFAMILY (MFS) PROFILE DOMAIN-CONTAINING PROTEIN"/>
    <property type="match status" value="1"/>
</dbReference>
<evidence type="ECO:0000313" key="10">
    <source>
        <dbReference type="Proteomes" id="UP001061958"/>
    </source>
</evidence>
<feature type="transmembrane region" description="Helical" evidence="7">
    <location>
        <begin position="570"/>
        <end position="592"/>
    </location>
</feature>
<comment type="caution">
    <text evidence="9">The sequence shown here is derived from an EMBL/GenBank/DDBJ whole genome shotgun (WGS) entry which is preliminary data.</text>
</comment>
<feature type="compositionally biased region" description="Pro residues" evidence="6">
    <location>
        <begin position="15"/>
        <end position="26"/>
    </location>
</feature>
<dbReference type="PRINTS" id="PR01035">
    <property type="entry name" value="TCRTETA"/>
</dbReference>
<keyword evidence="5 7" id="KW-0472">Membrane</keyword>
<keyword evidence="10" id="KW-1185">Reference proteome</keyword>
<dbReference type="InterPro" id="IPR020846">
    <property type="entry name" value="MFS_dom"/>
</dbReference>
<evidence type="ECO:0000256" key="4">
    <source>
        <dbReference type="ARBA" id="ARBA00022989"/>
    </source>
</evidence>
<dbReference type="CDD" id="cd17330">
    <property type="entry name" value="MFS_SLC46_TetA_like"/>
    <property type="match status" value="1"/>
</dbReference>
<comment type="subcellular location">
    <subcellularLocation>
        <location evidence="1">Membrane</location>
        <topology evidence="1">Multi-pass membrane protein</topology>
    </subcellularLocation>
</comment>
<name>A0A9C7PTV2_9RHOD</name>
<dbReference type="OrthoDB" id="419616at2759"/>
<dbReference type="PANTHER" id="PTHR23504">
    <property type="entry name" value="MAJOR FACILITATOR SUPERFAMILY DOMAIN-CONTAINING PROTEIN 10"/>
    <property type="match status" value="1"/>
</dbReference>
<feature type="transmembrane region" description="Helical" evidence="7">
    <location>
        <begin position="749"/>
        <end position="768"/>
    </location>
</feature>
<gene>
    <name evidence="9" type="ORF">GpartN1_g1633.t1</name>
</gene>
<keyword evidence="2" id="KW-0813">Transport</keyword>
<evidence type="ECO:0000256" key="5">
    <source>
        <dbReference type="ARBA" id="ARBA00023136"/>
    </source>
</evidence>
<dbReference type="InterPro" id="IPR011701">
    <property type="entry name" value="MFS"/>
</dbReference>
<feature type="compositionally biased region" description="Low complexity" evidence="6">
    <location>
        <begin position="419"/>
        <end position="428"/>
    </location>
</feature>
<feature type="transmembrane region" description="Helical" evidence="7">
    <location>
        <begin position="717"/>
        <end position="737"/>
    </location>
</feature>
<feature type="compositionally biased region" description="Acidic residues" evidence="6">
    <location>
        <begin position="437"/>
        <end position="448"/>
    </location>
</feature>
<dbReference type="InterPro" id="IPR001958">
    <property type="entry name" value="Tet-R_TetA/multi-R_MdtG-like"/>
</dbReference>
<dbReference type="Pfam" id="PF07690">
    <property type="entry name" value="MFS_1"/>
    <property type="match status" value="1"/>
</dbReference>
<feature type="region of interest" description="Disordered" evidence="6">
    <location>
        <begin position="408"/>
        <end position="456"/>
    </location>
</feature>
<dbReference type="SUPFAM" id="SSF103473">
    <property type="entry name" value="MFS general substrate transporter"/>
    <property type="match status" value="1"/>
</dbReference>
<dbReference type="InterPro" id="IPR036259">
    <property type="entry name" value="MFS_trans_sf"/>
</dbReference>
<dbReference type="GO" id="GO:0016020">
    <property type="term" value="C:membrane"/>
    <property type="evidence" value="ECO:0007669"/>
    <property type="project" value="UniProtKB-SubCell"/>
</dbReference>
<feature type="region of interest" description="Disordered" evidence="6">
    <location>
        <begin position="1"/>
        <end position="36"/>
    </location>
</feature>
<protein>
    <recommendedName>
        <fullName evidence="8">Major facilitator superfamily (MFS) profile domain-containing protein</fullName>
    </recommendedName>
</protein>
<keyword evidence="4 7" id="KW-1133">Transmembrane helix</keyword>
<evidence type="ECO:0000256" key="1">
    <source>
        <dbReference type="ARBA" id="ARBA00004141"/>
    </source>
</evidence>
<feature type="transmembrane region" description="Helical" evidence="7">
    <location>
        <begin position="612"/>
        <end position="631"/>
    </location>
</feature>
<evidence type="ECO:0000313" key="9">
    <source>
        <dbReference type="EMBL" id="GJQ09842.1"/>
    </source>
</evidence>
<dbReference type="AlphaFoldDB" id="A0A9C7PTV2"/>
<dbReference type="Gene3D" id="1.20.1250.20">
    <property type="entry name" value="MFS general substrate transporter like domains"/>
    <property type="match status" value="2"/>
</dbReference>
<feature type="domain" description="Major facilitator superfamily (MFS) profile" evidence="8">
    <location>
        <begin position="47"/>
        <end position="771"/>
    </location>
</feature>
<reference evidence="9" key="2">
    <citation type="submission" date="2022-01" db="EMBL/GenBank/DDBJ databases">
        <authorList>
            <person name="Hirooka S."/>
            <person name="Miyagishima S.Y."/>
        </authorList>
    </citation>
    <scope>NUCLEOTIDE SEQUENCE</scope>
    <source>
        <strain evidence="9">NBRC 102759</strain>
    </source>
</reference>
<accession>A0A9C7PTV2</accession>
<dbReference type="EMBL" id="BQMJ01000011">
    <property type="protein sequence ID" value="GJQ09842.1"/>
    <property type="molecule type" value="Genomic_DNA"/>
</dbReference>
<evidence type="ECO:0000256" key="3">
    <source>
        <dbReference type="ARBA" id="ARBA00022692"/>
    </source>
</evidence>
<dbReference type="PROSITE" id="PS50850">
    <property type="entry name" value="MFS"/>
    <property type="match status" value="1"/>
</dbReference>
<organism evidence="9 10">
    <name type="scientific">Galdieria partita</name>
    <dbReference type="NCBI Taxonomy" id="83374"/>
    <lineage>
        <taxon>Eukaryota</taxon>
        <taxon>Rhodophyta</taxon>
        <taxon>Bangiophyceae</taxon>
        <taxon>Galdieriales</taxon>
        <taxon>Galdieriaceae</taxon>
        <taxon>Galdieria</taxon>
    </lineage>
</organism>
<feature type="transmembrane region" description="Helical" evidence="7">
    <location>
        <begin position="220"/>
        <end position="244"/>
    </location>
</feature>
<dbReference type="Proteomes" id="UP001061958">
    <property type="component" value="Unassembled WGS sequence"/>
</dbReference>
<feature type="transmembrane region" description="Helical" evidence="7">
    <location>
        <begin position="643"/>
        <end position="665"/>
    </location>
</feature>
<feature type="transmembrane region" description="Helical" evidence="7">
    <location>
        <begin position="178"/>
        <end position="200"/>
    </location>
</feature>
<keyword evidence="3 7" id="KW-0812">Transmembrane</keyword>
<feature type="transmembrane region" description="Helical" evidence="7">
    <location>
        <begin position="48"/>
        <end position="69"/>
    </location>
</feature>
<proteinExistence type="predicted"/>